<sequence length="115" mass="12801">MSLFTNELWKSKSLSRSHFPFGCSRMDGRDSLENDGLRLKPWDIIDADGRPEISLLLDRIKVDFLVKVCSGDSYISELRHQARVNHATILAVGCSLSGQGLYFAPAYGKVSLIPT</sequence>
<dbReference type="Proteomes" id="UP000309997">
    <property type="component" value="Unassembled WGS sequence"/>
</dbReference>
<accession>A0ACC4CHV2</accession>
<evidence type="ECO:0000313" key="2">
    <source>
        <dbReference type="Proteomes" id="UP000309997"/>
    </source>
</evidence>
<protein>
    <submittedName>
        <fullName evidence="1">Uncharacterized protein</fullName>
    </submittedName>
</protein>
<proteinExistence type="predicted"/>
<dbReference type="EMBL" id="RCHU02000004">
    <property type="protein sequence ID" value="KAL3597544.1"/>
    <property type="molecule type" value="Genomic_DNA"/>
</dbReference>
<gene>
    <name evidence="1" type="ORF">D5086_009181</name>
</gene>
<comment type="caution">
    <text evidence="1">The sequence shown here is derived from an EMBL/GenBank/DDBJ whole genome shotgun (WGS) entry which is preliminary data.</text>
</comment>
<organism evidence="1 2">
    <name type="scientific">Populus alba</name>
    <name type="common">White poplar</name>
    <dbReference type="NCBI Taxonomy" id="43335"/>
    <lineage>
        <taxon>Eukaryota</taxon>
        <taxon>Viridiplantae</taxon>
        <taxon>Streptophyta</taxon>
        <taxon>Embryophyta</taxon>
        <taxon>Tracheophyta</taxon>
        <taxon>Spermatophyta</taxon>
        <taxon>Magnoliopsida</taxon>
        <taxon>eudicotyledons</taxon>
        <taxon>Gunneridae</taxon>
        <taxon>Pentapetalae</taxon>
        <taxon>rosids</taxon>
        <taxon>fabids</taxon>
        <taxon>Malpighiales</taxon>
        <taxon>Salicaceae</taxon>
        <taxon>Saliceae</taxon>
        <taxon>Populus</taxon>
    </lineage>
</organism>
<name>A0ACC4CHV2_POPAL</name>
<reference evidence="1 2" key="1">
    <citation type="journal article" date="2024" name="Plant Biotechnol. J.">
        <title>Genome and CRISPR/Cas9 system of a widespread forest tree (Populus alba) in the world.</title>
        <authorList>
            <person name="Liu Y.J."/>
            <person name="Jiang P.F."/>
            <person name="Han X.M."/>
            <person name="Li X.Y."/>
            <person name="Wang H.M."/>
            <person name="Wang Y.J."/>
            <person name="Wang X.X."/>
            <person name="Zeng Q.Y."/>
        </authorList>
    </citation>
    <scope>NUCLEOTIDE SEQUENCE [LARGE SCALE GENOMIC DNA]</scope>
    <source>
        <strain evidence="2">cv. PAL-ZL1</strain>
    </source>
</reference>
<keyword evidence="2" id="KW-1185">Reference proteome</keyword>
<evidence type="ECO:0000313" key="1">
    <source>
        <dbReference type="EMBL" id="KAL3597544.1"/>
    </source>
</evidence>